<reference evidence="5 6" key="1">
    <citation type="submission" date="2018-04" db="EMBL/GenBank/DDBJ databases">
        <title>Novel Campyloabacter and Helicobacter Species and Strains.</title>
        <authorList>
            <person name="Mannion A.J."/>
            <person name="Shen Z."/>
            <person name="Fox J.G."/>
        </authorList>
    </citation>
    <scope>NUCLEOTIDE SEQUENCE [LARGE SCALE GENOMIC DNA]</scope>
    <source>
        <strain evidence="5 6">MIT 12-6600</strain>
    </source>
</reference>
<comment type="caution">
    <text evidence="5">The sequence shown here is derived from an EMBL/GenBank/DDBJ whole genome shotgun (WGS) entry which is preliminary data.</text>
</comment>
<dbReference type="NCBIfam" id="NF006302">
    <property type="entry name" value="PRK08487.1-5"/>
    <property type="match status" value="1"/>
</dbReference>
<evidence type="ECO:0000256" key="4">
    <source>
        <dbReference type="ARBA" id="ARBA00022932"/>
    </source>
</evidence>
<dbReference type="SUPFAM" id="SSF52540">
    <property type="entry name" value="P-loop containing nucleoside triphosphate hydrolases"/>
    <property type="match status" value="1"/>
</dbReference>
<keyword evidence="6" id="KW-1185">Reference proteome</keyword>
<evidence type="ECO:0000313" key="6">
    <source>
        <dbReference type="Proteomes" id="UP000256514"/>
    </source>
</evidence>
<dbReference type="OrthoDB" id="5329738at2"/>
<evidence type="ECO:0000256" key="2">
    <source>
        <dbReference type="ARBA" id="ARBA00022695"/>
    </source>
</evidence>
<dbReference type="InterPro" id="IPR005790">
    <property type="entry name" value="DNA_polIII_delta"/>
</dbReference>
<accession>A0A3D8ISK8</accession>
<dbReference type="Gene3D" id="3.40.50.300">
    <property type="entry name" value="P-loop containing nucleotide triphosphate hydrolases"/>
    <property type="match status" value="1"/>
</dbReference>
<evidence type="ECO:0000256" key="1">
    <source>
        <dbReference type="ARBA" id="ARBA00022679"/>
    </source>
</evidence>
<dbReference type="RefSeq" id="WP_115570233.1">
    <property type="nucleotide sequence ID" value="NZ_NXLT01000001.1"/>
</dbReference>
<name>A0A3D8ISK8_9HELI</name>
<dbReference type="GO" id="GO:0003677">
    <property type="term" value="F:DNA binding"/>
    <property type="evidence" value="ECO:0007669"/>
    <property type="project" value="InterPro"/>
</dbReference>
<dbReference type="GO" id="GO:0003887">
    <property type="term" value="F:DNA-directed DNA polymerase activity"/>
    <property type="evidence" value="ECO:0007669"/>
    <property type="project" value="UniProtKB-KW"/>
</dbReference>
<dbReference type="PANTHER" id="PTHR34388">
    <property type="entry name" value="DNA POLYMERASE III SUBUNIT DELTA"/>
    <property type="match status" value="1"/>
</dbReference>
<dbReference type="AlphaFoldDB" id="A0A3D8ISK8"/>
<gene>
    <name evidence="5" type="ORF">CQA54_00155</name>
</gene>
<dbReference type="NCBIfam" id="TIGR01128">
    <property type="entry name" value="holA"/>
    <property type="match status" value="1"/>
</dbReference>
<evidence type="ECO:0000256" key="3">
    <source>
        <dbReference type="ARBA" id="ARBA00022705"/>
    </source>
</evidence>
<keyword evidence="2" id="KW-0548">Nucleotidyltransferase</keyword>
<dbReference type="GO" id="GO:0009360">
    <property type="term" value="C:DNA polymerase III complex"/>
    <property type="evidence" value="ECO:0007669"/>
    <property type="project" value="TreeGrafter"/>
</dbReference>
<dbReference type="Proteomes" id="UP000256514">
    <property type="component" value="Unassembled WGS sequence"/>
</dbReference>
<organism evidence="5 6">
    <name type="scientific">Helicobacter equorum</name>
    <dbReference type="NCBI Taxonomy" id="361872"/>
    <lineage>
        <taxon>Bacteria</taxon>
        <taxon>Pseudomonadati</taxon>
        <taxon>Campylobacterota</taxon>
        <taxon>Epsilonproteobacteria</taxon>
        <taxon>Campylobacterales</taxon>
        <taxon>Helicobacteraceae</taxon>
        <taxon>Helicobacter</taxon>
    </lineage>
</organism>
<protein>
    <submittedName>
        <fullName evidence="5">Uncharacterized protein</fullName>
    </submittedName>
</protein>
<dbReference type="EMBL" id="NXLT01000001">
    <property type="protein sequence ID" value="RDU68269.1"/>
    <property type="molecule type" value="Genomic_DNA"/>
</dbReference>
<proteinExistence type="predicted"/>
<dbReference type="GO" id="GO:0006261">
    <property type="term" value="P:DNA-templated DNA replication"/>
    <property type="evidence" value="ECO:0007669"/>
    <property type="project" value="TreeGrafter"/>
</dbReference>
<dbReference type="PANTHER" id="PTHR34388:SF1">
    <property type="entry name" value="DNA POLYMERASE III SUBUNIT DELTA"/>
    <property type="match status" value="1"/>
</dbReference>
<evidence type="ECO:0000313" key="5">
    <source>
        <dbReference type="EMBL" id="RDU68269.1"/>
    </source>
</evidence>
<keyword evidence="4" id="KW-0239">DNA-directed DNA polymerase</keyword>
<keyword evidence="1" id="KW-0808">Transferase</keyword>
<sequence>MYKKDLDSLLAKPNPPRAYLLYGASEFLITHYGTKIAKLLANTQEVQKFFYDECDVDNIHALLSQNSLFGGDTFILIKLDKKLDKKSCESLLRALESNPSNALIIEFHISSSKSEAEYMQDCRAFANAFKSPNMPVAEVRFFELSLQENLEFLHAHAKDLNLEIHTQDLRYILELQNNNLSIAYKELEKFCIGLDSQGVRHISSEEVRFLCEGIASFSVEELFCAVMDKKPFVNILQNIYEEGTSEVMLVRELQRFFYQLFLFFSYIKTHGNLNASEILGFTPPKHILERQRKYCLYFKEADYIEIFDLLNRWDREAKSGKSKNSLTTLIKIQAMLR</sequence>
<dbReference type="InterPro" id="IPR027417">
    <property type="entry name" value="P-loop_NTPase"/>
</dbReference>
<keyword evidence="3" id="KW-0235">DNA replication</keyword>